<accession>A0AAD7YMN7</accession>
<reference evidence="3" key="1">
    <citation type="submission" date="2023-03" db="EMBL/GenBank/DDBJ databases">
        <title>Chromosome-level genomes of two armyworms, Mythimna separata and Mythimna loreyi, provide insights into the biosynthesis and reception of sex pheromones.</title>
        <authorList>
            <person name="Zhao H."/>
        </authorList>
    </citation>
    <scope>NUCLEOTIDE SEQUENCE</scope>
    <source>
        <strain evidence="3">BeijingLab</strain>
        <tissue evidence="3">Pupa</tissue>
    </source>
</reference>
<evidence type="ECO:0000256" key="2">
    <source>
        <dbReference type="SAM" id="Phobius"/>
    </source>
</evidence>
<dbReference type="Proteomes" id="UP001231518">
    <property type="component" value="Chromosome 3"/>
</dbReference>
<evidence type="ECO:0000313" key="4">
    <source>
        <dbReference type="Proteomes" id="UP001231518"/>
    </source>
</evidence>
<keyword evidence="2" id="KW-0472">Membrane</keyword>
<feature type="transmembrane region" description="Helical" evidence="2">
    <location>
        <begin position="97"/>
        <end position="122"/>
    </location>
</feature>
<evidence type="ECO:0000256" key="1">
    <source>
        <dbReference type="SAM" id="MobiDB-lite"/>
    </source>
</evidence>
<name>A0AAD7YMN7_MYTSE</name>
<feature type="transmembrane region" description="Helical" evidence="2">
    <location>
        <begin position="134"/>
        <end position="157"/>
    </location>
</feature>
<organism evidence="3 4">
    <name type="scientific">Mythimna separata</name>
    <name type="common">Oriental armyworm</name>
    <name type="synonym">Pseudaletia separata</name>
    <dbReference type="NCBI Taxonomy" id="271217"/>
    <lineage>
        <taxon>Eukaryota</taxon>
        <taxon>Metazoa</taxon>
        <taxon>Ecdysozoa</taxon>
        <taxon>Arthropoda</taxon>
        <taxon>Hexapoda</taxon>
        <taxon>Insecta</taxon>
        <taxon>Pterygota</taxon>
        <taxon>Neoptera</taxon>
        <taxon>Endopterygota</taxon>
        <taxon>Lepidoptera</taxon>
        <taxon>Glossata</taxon>
        <taxon>Ditrysia</taxon>
        <taxon>Noctuoidea</taxon>
        <taxon>Noctuidae</taxon>
        <taxon>Noctuinae</taxon>
        <taxon>Hadenini</taxon>
        <taxon>Mythimna</taxon>
    </lineage>
</organism>
<comment type="caution">
    <text evidence="3">The sequence shown here is derived from an EMBL/GenBank/DDBJ whole genome shotgun (WGS) entry which is preliminary data.</text>
</comment>
<dbReference type="AlphaFoldDB" id="A0AAD7YMN7"/>
<feature type="region of interest" description="Disordered" evidence="1">
    <location>
        <begin position="192"/>
        <end position="213"/>
    </location>
</feature>
<keyword evidence="4" id="KW-1185">Reference proteome</keyword>
<keyword evidence="2" id="KW-1133">Transmembrane helix</keyword>
<dbReference type="EMBL" id="JARGEI010000014">
    <property type="protein sequence ID" value="KAJ8720040.1"/>
    <property type="molecule type" value="Genomic_DNA"/>
</dbReference>
<sequence>MRLELPVCTRCCLCLPLRYGLIAWGYLRLVISALVMVGAEKSFSTMLGLTKTEPETSYKVYAALLAFLMLFTLGDIVMNIAFVIGGHRKILKLLKAYYVYSIALWITTAIIGFGLTSYTVYWFNLQAIDEFRTWVLLVDMATYLAQIMIQGCVLLLIRSQMIKIKKSYEFRFVNNAAECECTMHSEDETVDEEKHEKCEDEMTSITHGTAKDV</sequence>
<keyword evidence="2" id="KW-0812">Transmembrane</keyword>
<protein>
    <submittedName>
        <fullName evidence="3">Uncharacterized protein</fullName>
    </submittedName>
</protein>
<feature type="transmembrane region" description="Helical" evidence="2">
    <location>
        <begin position="21"/>
        <end position="40"/>
    </location>
</feature>
<evidence type="ECO:0000313" key="3">
    <source>
        <dbReference type="EMBL" id="KAJ8720040.1"/>
    </source>
</evidence>
<feature type="transmembrane region" description="Helical" evidence="2">
    <location>
        <begin position="60"/>
        <end position="85"/>
    </location>
</feature>
<proteinExistence type="predicted"/>
<gene>
    <name evidence="3" type="ORF">PYW07_012083</name>
</gene>